<dbReference type="Pfam" id="PF11104">
    <property type="entry name" value="PilM_2"/>
    <property type="match status" value="1"/>
</dbReference>
<sequence length="317" mass="35779">MQLFNRRKQPATLTIEDDAVRFVRLKSQDPIVIDCAEEVMLPPNTVVEGKIVDAEALVVILEGTIKEWGIAKRDVQFLAPDTYVMIRKVPYPDDIQPDELKGHFFIEIGSTIYLPFDDPVFDVVPCSLNEDSKEAILIASKESILDQYEDVLKAVKLNPVVADIGPLALYRLAYKMYQFSGQEHVLIADMHDGELTVSIFHKHYPLFMRPVDLSQSADLSIVADVQADPHTITPTTIVMELEKLMNFYQYNLHNGNASITHLLVNGEYGEMEGLLSSIRERFSIQAERLLKQPLQLPDGQQLPATFNRTIGLALKEV</sequence>
<keyword evidence="2" id="KW-1185">Reference proteome</keyword>
<dbReference type="Proteomes" id="UP001596071">
    <property type="component" value="Unassembled WGS sequence"/>
</dbReference>
<evidence type="ECO:0000313" key="2">
    <source>
        <dbReference type="Proteomes" id="UP001596071"/>
    </source>
</evidence>
<gene>
    <name evidence="1" type="primary">pilM</name>
    <name evidence="1" type="ORF">ACFPTP_12070</name>
</gene>
<dbReference type="InterPro" id="IPR050696">
    <property type="entry name" value="FtsA/MreB"/>
</dbReference>
<dbReference type="PANTHER" id="PTHR32432">
    <property type="entry name" value="CELL DIVISION PROTEIN FTSA-RELATED"/>
    <property type="match status" value="1"/>
</dbReference>
<organism evidence="1 2">
    <name type="scientific">Sporosarcina koreensis</name>
    <dbReference type="NCBI Taxonomy" id="334735"/>
    <lineage>
        <taxon>Bacteria</taxon>
        <taxon>Bacillati</taxon>
        <taxon>Bacillota</taxon>
        <taxon>Bacilli</taxon>
        <taxon>Bacillales</taxon>
        <taxon>Caryophanaceae</taxon>
        <taxon>Sporosarcina</taxon>
    </lineage>
</organism>
<dbReference type="Gene3D" id="3.30.420.40">
    <property type="match status" value="1"/>
</dbReference>
<proteinExistence type="predicted"/>
<dbReference type="InterPro" id="IPR005883">
    <property type="entry name" value="PilM"/>
</dbReference>
<protein>
    <submittedName>
        <fullName evidence="1">Type IV pilus biogenesis protein PilM</fullName>
    </submittedName>
</protein>
<dbReference type="EMBL" id="JBHSNP010000026">
    <property type="protein sequence ID" value="MFC5603956.1"/>
    <property type="molecule type" value="Genomic_DNA"/>
</dbReference>
<reference evidence="2" key="1">
    <citation type="journal article" date="2019" name="Int. J. Syst. Evol. Microbiol.">
        <title>The Global Catalogue of Microorganisms (GCM) 10K type strain sequencing project: providing services to taxonomists for standard genome sequencing and annotation.</title>
        <authorList>
            <consortium name="The Broad Institute Genomics Platform"/>
            <consortium name="The Broad Institute Genome Sequencing Center for Infectious Disease"/>
            <person name="Wu L."/>
            <person name="Ma J."/>
        </authorList>
    </citation>
    <scope>NUCLEOTIDE SEQUENCE [LARGE SCALE GENOMIC DNA]</scope>
    <source>
        <strain evidence="2">KACC 11299</strain>
    </source>
</reference>
<evidence type="ECO:0000313" key="1">
    <source>
        <dbReference type="EMBL" id="MFC5603956.1"/>
    </source>
</evidence>
<dbReference type="PANTHER" id="PTHR32432:SF3">
    <property type="entry name" value="ETHANOLAMINE UTILIZATION PROTEIN EUTJ"/>
    <property type="match status" value="1"/>
</dbReference>
<comment type="caution">
    <text evidence="1">The sequence shown here is derived from an EMBL/GenBank/DDBJ whole genome shotgun (WGS) entry which is preliminary data.</text>
</comment>
<name>A0ABW0TY53_9BACL</name>
<accession>A0ABW0TY53</accession>
<dbReference type="RefSeq" id="WP_381445209.1">
    <property type="nucleotide sequence ID" value="NZ_JBHSNP010000026.1"/>
</dbReference>